<dbReference type="PROSITE" id="PS51186">
    <property type="entry name" value="GNAT"/>
    <property type="match status" value="1"/>
</dbReference>
<sequence length="149" mass="17342">MELVWRIASAADFEQLHQLRLAAMQDSLMQLGRYDPERSRERFASSFTPGATRVLHRDGKLLGFMMLRREPEVWQLDHLYLHPAAQQQGLGSRILAGLCREADAARRDIALGALRGSAANRFYLRHGFKPVREEEWDIYYLRPHSNRHE</sequence>
<gene>
    <name evidence="4" type="ORF">INR99_15440</name>
</gene>
<comment type="caution">
    <text evidence="4">The sequence shown here is derived from an EMBL/GenBank/DDBJ whole genome shotgun (WGS) entry which is preliminary data.</text>
</comment>
<dbReference type="EMBL" id="JADFUA010000012">
    <property type="protein sequence ID" value="MBE9610732.1"/>
    <property type="molecule type" value="Genomic_DNA"/>
</dbReference>
<dbReference type="PANTHER" id="PTHR43877">
    <property type="entry name" value="AMINOALKYLPHOSPHONATE N-ACETYLTRANSFERASE-RELATED-RELATED"/>
    <property type="match status" value="1"/>
</dbReference>
<dbReference type="InterPro" id="IPR016181">
    <property type="entry name" value="Acyl_CoA_acyltransferase"/>
</dbReference>
<dbReference type="Gene3D" id="3.40.630.30">
    <property type="match status" value="1"/>
</dbReference>
<protein>
    <submittedName>
        <fullName evidence="4">GNAT family N-acetyltransferase</fullName>
    </submittedName>
</protein>
<reference evidence="4 5" key="1">
    <citation type="submission" date="2020-10" db="EMBL/GenBank/DDBJ databases">
        <title>The genome sequence of Chitinilyticum litopenaei 4Y14.</title>
        <authorList>
            <person name="Liu Y."/>
        </authorList>
    </citation>
    <scope>NUCLEOTIDE SEQUENCE [LARGE SCALE GENOMIC DNA]</scope>
    <source>
        <strain evidence="4 5">4Y14</strain>
    </source>
</reference>
<keyword evidence="5" id="KW-1185">Reference proteome</keyword>
<proteinExistence type="predicted"/>
<organism evidence="4 5">
    <name type="scientific">Chitinilyticum piscinae</name>
    <dbReference type="NCBI Taxonomy" id="2866724"/>
    <lineage>
        <taxon>Bacteria</taxon>
        <taxon>Pseudomonadati</taxon>
        <taxon>Pseudomonadota</taxon>
        <taxon>Betaproteobacteria</taxon>
        <taxon>Neisseriales</taxon>
        <taxon>Chitinibacteraceae</taxon>
        <taxon>Chitinilyticum</taxon>
    </lineage>
</organism>
<keyword evidence="1" id="KW-0808">Transferase</keyword>
<evidence type="ECO:0000313" key="4">
    <source>
        <dbReference type="EMBL" id="MBE9610732.1"/>
    </source>
</evidence>
<evidence type="ECO:0000313" key="5">
    <source>
        <dbReference type="Proteomes" id="UP000604481"/>
    </source>
</evidence>
<evidence type="ECO:0000259" key="3">
    <source>
        <dbReference type="PROSITE" id="PS51186"/>
    </source>
</evidence>
<dbReference type="CDD" id="cd04301">
    <property type="entry name" value="NAT_SF"/>
    <property type="match status" value="1"/>
</dbReference>
<keyword evidence="2" id="KW-0012">Acyltransferase</keyword>
<feature type="domain" description="N-acetyltransferase" evidence="3">
    <location>
        <begin position="3"/>
        <end position="145"/>
    </location>
</feature>
<name>A0A8J7K312_9NEIS</name>
<dbReference type="SUPFAM" id="SSF55729">
    <property type="entry name" value="Acyl-CoA N-acyltransferases (Nat)"/>
    <property type="match status" value="1"/>
</dbReference>
<evidence type="ECO:0000256" key="2">
    <source>
        <dbReference type="ARBA" id="ARBA00023315"/>
    </source>
</evidence>
<dbReference type="GO" id="GO:0016747">
    <property type="term" value="F:acyltransferase activity, transferring groups other than amino-acyl groups"/>
    <property type="evidence" value="ECO:0007669"/>
    <property type="project" value="InterPro"/>
</dbReference>
<dbReference type="InterPro" id="IPR000182">
    <property type="entry name" value="GNAT_dom"/>
</dbReference>
<accession>A0A8J7K312</accession>
<dbReference type="Pfam" id="PF13508">
    <property type="entry name" value="Acetyltransf_7"/>
    <property type="match status" value="1"/>
</dbReference>
<dbReference type="Proteomes" id="UP000604481">
    <property type="component" value="Unassembled WGS sequence"/>
</dbReference>
<dbReference type="AlphaFoldDB" id="A0A8J7K312"/>
<dbReference type="InterPro" id="IPR050832">
    <property type="entry name" value="Bact_Acetyltransf"/>
</dbReference>
<evidence type="ECO:0000256" key="1">
    <source>
        <dbReference type="ARBA" id="ARBA00022679"/>
    </source>
</evidence>